<proteinExistence type="predicted"/>
<keyword evidence="3" id="KW-1185">Reference proteome</keyword>
<reference evidence="2 3" key="1">
    <citation type="submission" date="2022-03" db="EMBL/GenBank/DDBJ databases">
        <authorList>
            <person name="Jo J.-H."/>
            <person name="Im W.-T."/>
        </authorList>
    </citation>
    <scope>NUCLEOTIDE SEQUENCE [LARGE SCALE GENOMIC DNA]</scope>
    <source>
        <strain evidence="2 3">MA9</strain>
    </source>
</reference>
<gene>
    <name evidence="2" type="ORF">LZ480_02080</name>
</gene>
<organism evidence="2 3">
    <name type="scientific">Solibacillus palustris</name>
    <dbReference type="NCBI Taxonomy" id="2908203"/>
    <lineage>
        <taxon>Bacteria</taxon>
        <taxon>Bacillati</taxon>
        <taxon>Bacillota</taxon>
        <taxon>Bacilli</taxon>
        <taxon>Bacillales</taxon>
        <taxon>Caryophanaceae</taxon>
        <taxon>Solibacillus</taxon>
    </lineage>
</organism>
<comment type="caution">
    <text evidence="2">The sequence shown here is derived from an EMBL/GenBank/DDBJ whole genome shotgun (WGS) entry which is preliminary data.</text>
</comment>
<name>A0ABS9U9L7_9BACL</name>
<feature type="domain" description="PilZ" evidence="1">
    <location>
        <begin position="31"/>
        <end position="107"/>
    </location>
</feature>
<dbReference type="EMBL" id="JAKZFC010000001">
    <property type="protein sequence ID" value="MCH7320663.1"/>
    <property type="molecule type" value="Genomic_DNA"/>
</dbReference>
<protein>
    <submittedName>
        <fullName evidence="2">PilZ domain-containing protein</fullName>
    </submittedName>
</protein>
<evidence type="ECO:0000313" key="3">
    <source>
        <dbReference type="Proteomes" id="UP001316087"/>
    </source>
</evidence>
<dbReference type="SUPFAM" id="SSF141371">
    <property type="entry name" value="PilZ domain-like"/>
    <property type="match status" value="1"/>
</dbReference>
<accession>A0ABS9U9L7</accession>
<evidence type="ECO:0000313" key="2">
    <source>
        <dbReference type="EMBL" id="MCH7320663.1"/>
    </source>
</evidence>
<dbReference type="InterPro" id="IPR009875">
    <property type="entry name" value="PilZ_domain"/>
</dbReference>
<dbReference type="RefSeq" id="WP_241367685.1">
    <property type="nucleotide sequence ID" value="NZ_JAKZFC010000001.1"/>
</dbReference>
<dbReference type="Proteomes" id="UP001316087">
    <property type="component" value="Unassembled WGS sequence"/>
</dbReference>
<sequence length="125" mass="14474">MTFKRTEGFRFSFGEPIPAKYIILVDGKPEDQKLTKYSCEILDISPHGMKMFSFHDIGENSSELLQLEVQFILDEILIKAIGEIVWKKDFGSKIQYGLIFVGQPQVEELIISELKLRRKKEVGHR</sequence>
<evidence type="ECO:0000259" key="1">
    <source>
        <dbReference type="Pfam" id="PF07238"/>
    </source>
</evidence>
<dbReference type="Pfam" id="PF07238">
    <property type="entry name" value="PilZ"/>
    <property type="match status" value="1"/>
</dbReference>